<organism evidence="7 8">
    <name type="scientific">Chytriomyces confervae</name>
    <dbReference type="NCBI Taxonomy" id="246404"/>
    <lineage>
        <taxon>Eukaryota</taxon>
        <taxon>Fungi</taxon>
        <taxon>Fungi incertae sedis</taxon>
        <taxon>Chytridiomycota</taxon>
        <taxon>Chytridiomycota incertae sedis</taxon>
        <taxon>Chytridiomycetes</taxon>
        <taxon>Chytridiales</taxon>
        <taxon>Chytriomycetaceae</taxon>
        <taxon>Chytriomyces</taxon>
    </lineage>
</organism>
<evidence type="ECO:0000256" key="5">
    <source>
        <dbReference type="PROSITE-ProRule" id="PRU00104"/>
    </source>
</evidence>
<dbReference type="EC" id="2.3.2.26" evidence="2"/>
<dbReference type="InterPro" id="IPR000569">
    <property type="entry name" value="HECT_dom"/>
</dbReference>
<dbReference type="InterPro" id="IPR044611">
    <property type="entry name" value="E3A/B/C-like"/>
</dbReference>
<evidence type="ECO:0000256" key="2">
    <source>
        <dbReference type="ARBA" id="ARBA00012485"/>
    </source>
</evidence>
<dbReference type="OrthoDB" id="2141268at2759"/>
<feature type="active site" description="Glycyl thioester intermediate" evidence="5">
    <location>
        <position position="75"/>
    </location>
</feature>
<dbReference type="AlphaFoldDB" id="A0A507CVX4"/>
<dbReference type="GO" id="GO:0006511">
    <property type="term" value="P:ubiquitin-dependent protein catabolic process"/>
    <property type="evidence" value="ECO:0007669"/>
    <property type="project" value="TreeGrafter"/>
</dbReference>
<evidence type="ECO:0000256" key="1">
    <source>
        <dbReference type="ARBA" id="ARBA00000885"/>
    </source>
</evidence>
<keyword evidence="8" id="KW-1185">Reference proteome</keyword>
<dbReference type="InterPro" id="IPR035983">
    <property type="entry name" value="Hect_E3_ubiquitin_ligase"/>
</dbReference>
<evidence type="ECO:0000259" key="6">
    <source>
        <dbReference type="PROSITE" id="PS50237"/>
    </source>
</evidence>
<accession>A0A507CVX4</accession>
<keyword evidence="3" id="KW-0808">Transferase</keyword>
<keyword evidence="4 5" id="KW-0833">Ubl conjugation pathway</keyword>
<dbReference type="Pfam" id="PF00632">
    <property type="entry name" value="HECT"/>
    <property type="match status" value="1"/>
</dbReference>
<comment type="catalytic activity">
    <reaction evidence="1">
        <text>S-ubiquitinyl-[E2 ubiquitin-conjugating enzyme]-L-cysteine + [acceptor protein]-L-lysine = [E2 ubiquitin-conjugating enzyme]-L-cysteine + N(6)-ubiquitinyl-[acceptor protein]-L-lysine.</text>
        <dbReference type="EC" id="2.3.2.26"/>
    </reaction>
</comment>
<dbReference type="GO" id="GO:0000209">
    <property type="term" value="P:protein polyubiquitination"/>
    <property type="evidence" value="ECO:0007669"/>
    <property type="project" value="InterPro"/>
</dbReference>
<proteinExistence type="predicted"/>
<evidence type="ECO:0000256" key="4">
    <source>
        <dbReference type="ARBA" id="ARBA00022786"/>
    </source>
</evidence>
<dbReference type="PANTHER" id="PTHR45700:SF3">
    <property type="entry name" value="UBIQUITIN-PROTEIN LIGASE E3B"/>
    <property type="match status" value="1"/>
</dbReference>
<gene>
    <name evidence="7" type="ORF">CcCBS67573_g10466</name>
</gene>
<reference evidence="7 8" key="1">
    <citation type="journal article" date="2019" name="Sci. Rep.">
        <title>Comparative genomics of chytrid fungi reveal insights into the obligate biotrophic and pathogenic lifestyle of Synchytrium endobioticum.</title>
        <authorList>
            <person name="van de Vossenberg B.T.L.H."/>
            <person name="Warris S."/>
            <person name="Nguyen H.D.T."/>
            <person name="van Gent-Pelzer M.P.E."/>
            <person name="Joly D.L."/>
            <person name="van de Geest H.C."/>
            <person name="Bonants P.J.M."/>
            <person name="Smith D.S."/>
            <person name="Levesque C.A."/>
            <person name="van der Lee T.A.J."/>
        </authorList>
    </citation>
    <scope>NUCLEOTIDE SEQUENCE [LARGE SCALE GENOMIC DNA]</scope>
    <source>
        <strain evidence="7 8">CBS 675.73</strain>
    </source>
</reference>
<evidence type="ECO:0000256" key="3">
    <source>
        <dbReference type="ARBA" id="ARBA00022679"/>
    </source>
</evidence>
<protein>
    <recommendedName>
        <fullName evidence="2">HECT-type E3 ubiquitin transferase</fullName>
        <ecNumber evidence="2">2.3.2.26</ecNumber>
    </recommendedName>
</protein>
<evidence type="ECO:0000313" key="8">
    <source>
        <dbReference type="Proteomes" id="UP000320333"/>
    </source>
</evidence>
<sequence>MQGKERNAFLKFVTSCSNPPVGGFRHLDPPFTIRYVAATKQDDADLNAAVQFGKALGSFFGMGKDATRLPTSSTCFNVLKLPSYQKKSSLKPKLMYAVMSGAGFELS</sequence>
<feature type="domain" description="HECT" evidence="6">
    <location>
        <begin position="1"/>
        <end position="107"/>
    </location>
</feature>
<dbReference type="PROSITE" id="PS50237">
    <property type="entry name" value="HECT"/>
    <property type="match status" value="1"/>
</dbReference>
<dbReference type="Proteomes" id="UP000320333">
    <property type="component" value="Unassembled WGS sequence"/>
</dbReference>
<dbReference type="STRING" id="246404.A0A507CVX4"/>
<dbReference type="EMBL" id="QEAP01001578">
    <property type="protein sequence ID" value="TPX43191.1"/>
    <property type="molecule type" value="Genomic_DNA"/>
</dbReference>
<evidence type="ECO:0000313" key="7">
    <source>
        <dbReference type="EMBL" id="TPX43191.1"/>
    </source>
</evidence>
<name>A0A507CVX4_9FUNG</name>
<dbReference type="SUPFAM" id="SSF56204">
    <property type="entry name" value="Hect, E3 ligase catalytic domain"/>
    <property type="match status" value="1"/>
</dbReference>
<dbReference type="PANTHER" id="PTHR45700">
    <property type="entry name" value="UBIQUITIN-PROTEIN LIGASE E3C"/>
    <property type="match status" value="1"/>
</dbReference>
<dbReference type="Gene3D" id="3.30.2410.10">
    <property type="entry name" value="Hect, E3 ligase catalytic domain"/>
    <property type="match status" value="1"/>
</dbReference>
<dbReference type="GO" id="GO:0061630">
    <property type="term" value="F:ubiquitin protein ligase activity"/>
    <property type="evidence" value="ECO:0007669"/>
    <property type="project" value="UniProtKB-EC"/>
</dbReference>
<comment type="caution">
    <text evidence="7">The sequence shown here is derived from an EMBL/GenBank/DDBJ whole genome shotgun (WGS) entry which is preliminary data.</text>
</comment>